<keyword evidence="1" id="KW-0808">Transferase</keyword>
<sequence>MRLPTLRRTRTAEPGILAGTARLDRRTKRLVGRLRPGEIAVIDHVDLDRVAADSLVAVGVAAVLNAKPSISGRYPNLGPQVLVEAGITLIDDLGEGVFQQIREGDVVRIDGNTVFVGDEPVAHGVRQDGETVGKAMLDAREGLSVQLEAFAANTMEYLKQERDLLLDGVGVPDVRTDIAGRHCLIVVRGYDYKLDLEVLRPYIHEFKPVLIGVDGGADALVEAGYAPDMIIGDMDSVTDDVLRCGAEVVVHAYPDGRAPGLSRMHQLGVPAITFPAAATSEDIAMLLADEKGATLIVAVGTHYNLVEFLDKGRAGMASTFLTRLRIGGKLVDAKGVSRLYKQTISGSSVLLLVLSAIAAMAAAVAVSTVGKAYLSLAAEWWDSLVFNLYRLF</sequence>
<dbReference type="Gene3D" id="3.40.50.10240">
    <property type="entry name" value="Thiamin pyrophosphokinase, catalytic domain"/>
    <property type="match status" value="1"/>
</dbReference>
<keyword evidence="9" id="KW-1185">Reference proteome</keyword>
<keyword evidence="5" id="KW-0472">Membrane</keyword>
<keyword evidence="3" id="KW-0418">Kinase</keyword>
<feature type="domain" description="SteA-like C-terminal" evidence="7">
    <location>
        <begin position="334"/>
        <end position="385"/>
    </location>
</feature>
<evidence type="ECO:0000259" key="6">
    <source>
        <dbReference type="Pfam" id="PF04263"/>
    </source>
</evidence>
<dbReference type="GO" id="GO:0009229">
    <property type="term" value="P:thiamine diphosphate biosynthetic process"/>
    <property type="evidence" value="ECO:0007669"/>
    <property type="project" value="InterPro"/>
</dbReference>
<dbReference type="Pfam" id="PF12555">
    <property type="entry name" value="SteA-like_C"/>
    <property type="match status" value="1"/>
</dbReference>
<dbReference type="SUPFAM" id="SSF63999">
    <property type="entry name" value="Thiamin pyrophosphokinase, catalytic domain"/>
    <property type="match status" value="1"/>
</dbReference>
<dbReference type="RefSeq" id="WP_203915338.1">
    <property type="nucleotide sequence ID" value="NZ_BONY01000148.1"/>
</dbReference>
<proteinExistence type="predicted"/>
<dbReference type="GO" id="GO:0016301">
    <property type="term" value="F:kinase activity"/>
    <property type="evidence" value="ECO:0007669"/>
    <property type="project" value="UniProtKB-KW"/>
</dbReference>
<evidence type="ECO:0000256" key="2">
    <source>
        <dbReference type="ARBA" id="ARBA00022741"/>
    </source>
</evidence>
<dbReference type="GO" id="GO:0004788">
    <property type="term" value="F:thiamine diphosphokinase activity"/>
    <property type="evidence" value="ECO:0007669"/>
    <property type="project" value="InterPro"/>
</dbReference>
<keyword evidence="5" id="KW-1133">Transmembrane helix</keyword>
<dbReference type="InterPro" id="IPR036759">
    <property type="entry name" value="TPK_catalytic_sf"/>
</dbReference>
<keyword evidence="2" id="KW-0547">Nucleotide-binding</keyword>
<dbReference type="EMBL" id="BONY01000148">
    <property type="protein sequence ID" value="GIH11613.1"/>
    <property type="molecule type" value="Genomic_DNA"/>
</dbReference>
<keyword evidence="4" id="KW-0067">ATP-binding</keyword>
<feature type="transmembrane region" description="Helical" evidence="5">
    <location>
        <begin position="349"/>
        <end position="374"/>
    </location>
</feature>
<dbReference type="InterPro" id="IPR047795">
    <property type="entry name" value="Put_SteA-like"/>
</dbReference>
<evidence type="ECO:0000259" key="7">
    <source>
        <dbReference type="Pfam" id="PF12555"/>
    </source>
</evidence>
<name>A0A8J3QIP7_9ACTN</name>
<dbReference type="AlphaFoldDB" id="A0A8J3QIP7"/>
<evidence type="ECO:0000313" key="9">
    <source>
        <dbReference type="Proteomes" id="UP000612899"/>
    </source>
</evidence>
<reference evidence="8" key="1">
    <citation type="submission" date="2021-01" db="EMBL/GenBank/DDBJ databases">
        <title>Whole genome shotgun sequence of Rhizocola hellebori NBRC 109834.</title>
        <authorList>
            <person name="Komaki H."/>
            <person name="Tamura T."/>
        </authorList>
    </citation>
    <scope>NUCLEOTIDE SEQUENCE</scope>
    <source>
        <strain evidence="8">NBRC 109834</strain>
    </source>
</reference>
<evidence type="ECO:0000256" key="5">
    <source>
        <dbReference type="SAM" id="Phobius"/>
    </source>
</evidence>
<dbReference type="InterPro" id="IPR022215">
    <property type="entry name" value="SteA-like_C"/>
</dbReference>
<dbReference type="InterPro" id="IPR007371">
    <property type="entry name" value="TPK_catalytic"/>
</dbReference>
<dbReference type="Proteomes" id="UP000612899">
    <property type="component" value="Unassembled WGS sequence"/>
</dbReference>
<evidence type="ECO:0000256" key="3">
    <source>
        <dbReference type="ARBA" id="ARBA00022777"/>
    </source>
</evidence>
<keyword evidence="5" id="KW-0812">Transmembrane</keyword>
<accession>A0A8J3QIP7</accession>
<evidence type="ECO:0000256" key="4">
    <source>
        <dbReference type="ARBA" id="ARBA00022840"/>
    </source>
</evidence>
<gene>
    <name evidence="8" type="ORF">Rhe02_96800</name>
</gene>
<evidence type="ECO:0000256" key="1">
    <source>
        <dbReference type="ARBA" id="ARBA00022679"/>
    </source>
</evidence>
<dbReference type="GO" id="GO:0005524">
    <property type="term" value="F:ATP binding"/>
    <property type="evidence" value="ECO:0007669"/>
    <property type="project" value="UniProtKB-KW"/>
</dbReference>
<evidence type="ECO:0000313" key="8">
    <source>
        <dbReference type="EMBL" id="GIH11613.1"/>
    </source>
</evidence>
<comment type="caution">
    <text evidence="8">The sequence shown here is derived from an EMBL/GenBank/DDBJ whole genome shotgun (WGS) entry which is preliminary data.</text>
</comment>
<organism evidence="8 9">
    <name type="scientific">Rhizocola hellebori</name>
    <dbReference type="NCBI Taxonomy" id="1392758"/>
    <lineage>
        <taxon>Bacteria</taxon>
        <taxon>Bacillati</taxon>
        <taxon>Actinomycetota</taxon>
        <taxon>Actinomycetes</taxon>
        <taxon>Micromonosporales</taxon>
        <taxon>Micromonosporaceae</taxon>
        <taxon>Rhizocola</taxon>
    </lineage>
</organism>
<dbReference type="NCBIfam" id="NF040608">
    <property type="entry name" value="division_SteA"/>
    <property type="match status" value="1"/>
</dbReference>
<protein>
    <submittedName>
        <fullName evidence="8">Thiamin pyrophosphokinase</fullName>
    </submittedName>
</protein>
<dbReference type="Pfam" id="PF04263">
    <property type="entry name" value="TPK_catalytic"/>
    <property type="match status" value="1"/>
</dbReference>
<feature type="domain" description="Thiamin pyrophosphokinase catalytic" evidence="6">
    <location>
        <begin position="207"/>
        <end position="243"/>
    </location>
</feature>